<reference evidence="2 3" key="1">
    <citation type="submission" date="2016-02" db="EMBL/GenBank/DDBJ databases">
        <title>Genome analysis of coral dinoflagellate symbionts highlights evolutionary adaptations to a symbiotic lifestyle.</title>
        <authorList>
            <person name="Aranda M."/>
            <person name="Li Y."/>
            <person name="Liew Y.J."/>
            <person name="Baumgarten S."/>
            <person name="Simakov O."/>
            <person name="Wilson M."/>
            <person name="Piel J."/>
            <person name="Ashoor H."/>
            <person name="Bougouffa S."/>
            <person name="Bajic V.B."/>
            <person name="Ryu T."/>
            <person name="Ravasi T."/>
            <person name="Bayer T."/>
            <person name="Micklem G."/>
            <person name="Kim H."/>
            <person name="Bhak J."/>
            <person name="Lajeunesse T.C."/>
            <person name="Voolstra C.R."/>
        </authorList>
    </citation>
    <scope>NUCLEOTIDE SEQUENCE [LARGE SCALE GENOMIC DNA]</scope>
    <source>
        <strain evidence="2 3">CCMP2467</strain>
    </source>
</reference>
<protein>
    <submittedName>
        <fullName evidence="2">Uncharacterized protein</fullName>
    </submittedName>
</protein>
<feature type="chain" id="PRO_5012435247" evidence="1">
    <location>
        <begin position="21"/>
        <end position="172"/>
    </location>
</feature>
<evidence type="ECO:0000313" key="3">
    <source>
        <dbReference type="Proteomes" id="UP000186817"/>
    </source>
</evidence>
<feature type="signal peptide" evidence="1">
    <location>
        <begin position="1"/>
        <end position="20"/>
    </location>
</feature>
<name>A0A1Q9CY33_SYMMI</name>
<keyword evidence="3" id="KW-1185">Reference proteome</keyword>
<accession>A0A1Q9CY33</accession>
<evidence type="ECO:0000313" key="2">
    <source>
        <dbReference type="EMBL" id="OLP87805.1"/>
    </source>
</evidence>
<comment type="caution">
    <text evidence="2">The sequence shown here is derived from an EMBL/GenBank/DDBJ whole genome shotgun (WGS) entry which is preliminary data.</text>
</comment>
<evidence type="ECO:0000256" key="1">
    <source>
        <dbReference type="SAM" id="SignalP"/>
    </source>
</evidence>
<keyword evidence="1" id="KW-0732">Signal</keyword>
<proteinExistence type="predicted"/>
<dbReference type="AlphaFoldDB" id="A0A1Q9CY33"/>
<dbReference type="Proteomes" id="UP000186817">
    <property type="component" value="Unassembled WGS sequence"/>
</dbReference>
<organism evidence="2 3">
    <name type="scientific">Symbiodinium microadriaticum</name>
    <name type="common">Dinoflagellate</name>
    <name type="synonym">Zooxanthella microadriatica</name>
    <dbReference type="NCBI Taxonomy" id="2951"/>
    <lineage>
        <taxon>Eukaryota</taxon>
        <taxon>Sar</taxon>
        <taxon>Alveolata</taxon>
        <taxon>Dinophyceae</taxon>
        <taxon>Suessiales</taxon>
        <taxon>Symbiodiniaceae</taxon>
        <taxon>Symbiodinium</taxon>
    </lineage>
</organism>
<sequence length="172" mass="17844">MWGPAAGLALLAVASQRAFAASVIELPAAAELGEAIVAACYENSENPEPSKHVHNLVVVVKLSASLTSGICTLTSLRLVASPFQGMRRLAAGAGDLAGWALPCCPIARSAAHRALVRMGGSLRRMRLAPAAPSRAANMAGGWGQAGSGEDSSGVQQQLRNVQKIHCFEGRIY</sequence>
<gene>
    <name evidence="2" type="ORF">AK812_SmicGene30955</name>
</gene>
<dbReference type="EMBL" id="LSRX01000842">
    <property type="protein sequence ID" value="OLP87805.1"/>
    <property type="molecule type" value="Genomic_DNA"/>
</dbReference>